<feature type="signal peptide" evidence="1">
    <location>
        <begin position="1"/>
        <end position="35"/>
    </location>
</feature>
<feature type="domain" description="Bypass of forespore C C-terminal" evidence="2">
    <location>
        <begin position="68"/>
        <end position="104"/>
    </location>
</feature>
<evidence type="ECO:0000256" key="1">
    <source>
        <dbReference type="SAM" id="SignalP"/>
    </source>
</evidence>
<reference evidence="3" key="2">
    <citation type="journal article" date="2021" name="PeerJ">
        <title>Extensive microbial diversity within the chicken gut microbiome revealed by metagenomics and culture.</title>
        <authorList>
            <person name="Gilroy R."/>
            <person name="Ravi A."/>
            <person name="Getino M."/>
            <person name="Pursley I."/>
            <person name="Horton D.L."/>
            <person name="Alikhan N.F."/>
            <person name="Baker D."/>
            <person name="Gharbi K."/>
            <person name="Hall N."/>
            <person name="Watson M."/>
            <person name="Adriaenssens E.M."/>
            <person name="Foster-Nyarko E."/>
            <person name="Jarju S."/>
            <person name="Secka A."/>
            <person name="Antonio M."/>
            <person name="Oren A."/>
            <person name="Chaudhuri R.R."/>
            <person name="La Ragione R."/>
            <person name="Hildebrand F."/>
            <person name="Pallen M.J."/>
        </authorList>
    </citation>
    <scope>NUCLEOTIDE SEQUENCE</scope>
    <source>
        <strain evidence="3">ChiSjej1B19-3389</strain>
    </source>
</reference>
<reference evidence="3" key="1">
    <citation type="submission" date="2020-10" db="EMBL/GenBank/DDBJ databases">
        <authorList>
            <person name="Gilroy R."/>
        </authorList>
    </citation>
    <scope>NUCLEOTIDE SEQUENCE</scope>
    <source>
        <strain evidence="3">ChiSjej1B19-3389</strain>
    </source>
</reference>
<dbReference type="Pfam" id="PF08955">
    <property type="entry name" value="BofC_C"/>
    <property type="match status" value="1"/>
</dbReference>
<name>A0A9D0ZGI6_9FIRM</name>
<gene>
    <name evidence="3" type="ORF">IAD32_01825</name>
</gene>
<dbReference type="InterPro" id="IPR015050">
    <property type="entry name" value="BofC_C"/>
</dbReference>
<dbReference type="EMBL" id="DVFW01000013">
    <property type="protein sequence ID" value="HIQ80008.1"/>
    <property type="molecule type" value="Genomic_DNA"/>
</dbReference>
<keyword evidence="1" id="KW-0732">Signal</keyword>
<sequence length="106" mass="11924">MISKRLVIIVSVLFAAIAVTALVFTLFPAQNQAQAENPTDTTSEAVYYLKDYNGRLAVFSQGSERPFKITEVEIKTLPEYDQKTLKQGIQAYGQKELTRLLEDFCS</sequence>
<comment type="caution">
    <text evidence="3">The sequence shown here is derived from an EMBL/GenBank/DDBJ whole genome shotgun (WGS) entry which is preliminary data.</text>
</comment>
<feature type="chain" id="PRO_5039544492" description="Bypass of forespore C C-terminal domain-containing protein" evidence="1">
    <location>
        <begin position="36"/>
        <end position="106"/>
    </location>
</feature>
<evidence type="ECO:0000313" key="4">
    <source>
        <dbReference type="Proteomes" id="UP000886787"/>
    </source>
</evidence>
<dbReference type="Proteomes" id="UP000886787">
    <property type="component" value="Unassembled WGS sequence"/>
</dbReference>
<protein>
    <recommendedName>
        <fullName evidence="2">Bypass of forespore C C-terminal domain-containing protein</fullName>
    </recommendedName>
</protein>
<proteinExistence type="predicted"/>
<organism evidence="3 4">
    <name type="scientific">Candidatus Scatavimonas merdigallinarum</name>
    <dbReference type="NCBI Taxonomy" id="2840914"/>
    <lineage>
        <taxon>Bacteria</taxon>
        <taxon>Bacillati</taxon>
        <taxon>Bacillota</taxon>
        <taxon>Clostridia</taxon>
        <taxon>Eubacteriales</taxon>
        <taxon>Oscillospiraceae</taxon>
        <taxon>Oscillospiraceae incertae sedis</taxon>
        <taxon>Candidatus Scatavimonas</taxon>
    </lineage>
</organism>
<evidence type="ECO:0000259" key="2">
    <source>
        <dbReference type="Pfam" id="PF08955"/>
    </source>
</evidence>
<accession>A0A9D0ZGI6</accession>
<evidence type="ECO:0000313" key="3">
    <source>
        <dbReference type="EMBL" id="HIQ80008.1"/>
    </source>
</evidence>
<dbReference type="AlphaFoldDB" id="A0A9D0ZGI6"/>